<feature type="region of interest" description="Disordered" evidence="2">
    <location>
        <begin position="361"/>
        <end position="396"/>
    </location>
</feature>
<accession>A0AAW1J014</accession>
<proteinExistence type="predicted"/>
<feature type="compositionally biased region" description="Polar residues" evidence="2">
    <location>
        <begin position="162"/>
        <end position="171"/>
    </location>
</feature>
<evidence type="ECO:0000256" key="2">
    <source>
        <dbReference type="SAM" id="MobiDB-lite"/>
    </source>
</evidence>
<sequence length="396" mass="44936">MVNKRNTTYPITLQQENFNDYLRTENQSLKEENEELAKVLADTTMKYQKLMQTKLDMHQDLYSSDAEKIVYKEFIKSLGIEICEYIQKFCSLTEQVTTMLNKINLVVESPATYNDVKNSSTKFTPSFHKSARKSTSIVPLISGHTLTRPKFDSSGFSSEHLTDMTHLNTTGRVDDNTESDETEVSNNALSTSEDLLEENNRQIQKLEALQEAEGNQRNSSTSQSFLPDTFRDSKAYISPITSSDITQLRKKLQRRSFHTSNLSTSDLNPGRSLTPTRIPTTLTDTIDFKIPTTKVANYTAKLQKFSITQLKSLISSKGWDPPLNYTAKLQKFSITQLKSLISSKGWDPPLKSEALLQKTRVNSQMVLENDRRNSSMRNSSYGSSKSGRAKKQKRVT</sequence>
<protein>
    <submittedName>
        <fullName evidence="3">Uncharacterized protein</fullName>
    </submittedName>
</protein>
<keyword evidence="4" id="KW-1185">Reference proteome</keyword>
<dbReference type="EMBL" id="JASPKY010000458">
    <property type="protein sequence ID" value="KAK9696226.1"/>
    <property type="molecule type" value="Genomic_DNA"/>
</dbReference>
<feature type="compositionally biased region" description="Polar residues" evidence="2">
    <location>
        <begin position="258"/>
        <end position="267"/>
    </location>
</feature>
<feature type="region of interest" description="Disordered" evidence="2">
    <location>
        <begin position="162"/>
        <end position="195"/>
    </location>
</feature>
<organism evidence="3 4">
    <name type="scientific">Popillia japonica</name>
    <name type="common">Japanese beetle</name>
    <dbReference type="NCBI Taxonomy" id="7064"/>
    <lineage>
        <taxon>Eukaryota</taxon>
        <taxon>Metazoa</taxon>
        <taxon>Ecdysozoa</taxon>
        <taxon>Arthropoda</taxon>
        <taxon>Hexapoda</taxon>
        <taxon>Insecta</taxon>
        <taxon>Pterygota</taxon>
        <taxon>Neoptera</taxon>
        <taxon>Endopterygota</taxon>
        <taxon>Coleoptera</taxon>
        <taxon>Polyphaga</taxon>
        <taxon>Scarabaeiformia</taxon>
        <taxon>Scarabaeidae</taxon>
        <taxon>Rutelinae</taxon>
        <taxon>Popillia</taxon>
    </lineage>
</organism>
<dbReference type="AlphaFoldDB" id="A0AAW1J014"/>
<feature type="region of interest" description="Disordered" evidence="2">
    <location>
        <begin position="256"/>
        <end position="277"/>
    </location>
</feature>
<reference evidence="3 4" key="1">
    <citation type="journal article" date="2024" name="BMC Genomics">
        <title>De novo assembly and annotation of Popillia japonica's genome with initial clues to its potential as an invasive pest.</title>
        <authorList>
            <person name="Cucini C."/>
            <person name="Boschi S."/>
            <person name="Funari R."/>
            <person name="Cardaioli E."/>
            <person name="Iannotti N."/>
            <person name="Marturano G."/>
            <person name="Paoli F."/>
            <person name="Bruttini M."/>
            <person name="Carapelli A."/>
            <person name="Frati F."/>
            <person name="Nardi F."/>
        </authorList>
    </citation>
    <scope>NUCLEOTIDE SEQUENCE [LARGE SCALE GENOMIC DNA]</scope>
    <source>
        <strain evidence="3">DMR45628</strain>
    </source>
</reference>
<evidence type="ECO:0000313" key="4">
    <source>
        <dbReference type="Proteomes" id="UP001458880"/>
    </source>
</evidence>
<evidence type="ECO:0000313" key="3">
    <source>
        <dbReference type="EMBL" id="KAK9696226.1"/>
    </source>
</evidence>
<gene>
    <name evidence="3" type="ORF">QE152_g32048</name>
</gene>
<feature type="compositionally biased region" description="Low complexity" evidence="2">
    <location>
        <begin position="375"/>
        <end position="386"/>
    </location>
</feature>
<comment type="caution">
    <text evidence="3">The sequence shown here is derived from an EMBL/GenBank/DDBJ whole genome shotgun (WGS) entry which is preliminary data.</text>
</comment>
<feature type="compositionally biased region" description="Polar residues" evidence="2">
    <location>
        <begin position="184"/>
        <end position="193"/>
    </location>
</feature>
<feature type="compositionally biased region" description="Basic residues" evidence="2">
    <location>
        <begin position="387"/>
        <end position="396"/>
    </location>
</feature>
<keyword evidence="1" id="KW-0175">Coiled coil</keyword>
<name>A0AAW1J014_POPJA</name>
<feature type="coiled-coil region" evidence="1">
    <location>
        <begin position="19"/>
        <end position="46"/>
    </location>
</feature>
<evidence type="ECO:0000256" key="1">
    <source>
        <dbReference type="SAM" id="Coils"/>
    </source>
</evidence>
<dbReference type="Proteomes" id="UP001458880">
    <property type="component" value="Unassembled WGS sequence"/>
</dbReference>